<comment type="subunit">
    <text evidence="7">Monomer.</text>
</comment>
<comment type="function">
    <text evidence="7">Catalyzes the release of premature peptidyl moieties from peptidyl-tRNA molecules trapped in stalled 50S ribosomal subunits, and thus maintains levels of free tRNAs and 50S ribosomes.</text>
</comment>
<evidence type="ECO:0000256" key="6">
    <source>
        <dbReference type="ARBA" id="ARBA00050038"/>
    </source>
</evidence>
<dbReference type="EMBL" id="JAAVXB010000009">
    <property type="protein sequence ID" value="NKF23621.1"/>
    <property type="molecule type" value="Genomic_DNA"/>
</dbReference>
<evidence type="ECO:0000256" key="5">
    <source>
        <dbReference type="ARBA" id="ARBA00038063"/>
    </source>
</evidence>
<dbReference type="PANTHER" id="PTHR17224:SF1">
    <property type="entry name" value="PEPTIDYL-TRNA HYDROLASE"/>
    <property type="match status" value="1"/>
</dbReference>
<evidence type="ECO:0000256" key="1">
    <source>
        <dbReference type="ARBA" id="ARBA00013260"/>
    </source>
</evidence>
<keyword evidence="2 7" id="KW-0820">tRNA-binding</keyword>
<name>A0A969WA65_9GAMM</name>
<evidence type="ECO:0000256" key="7">
    <source>
        <dbReference type="HAMAP-Rule" id="MF_00083"/>
    </source>
</evidence>
<dbReference type="GO" id="GO:0072344">
    <property type="term" value="P:rescue of stalled ribosome"/>
    <property type="evidence" value="ECO:0007669"/>
    <property type="project" value="UniProtKB-UniRule"/>
</dbReference>
<comment type="caution">
    <text evidence="10">The sequence shown here is derived from an EMBL/GenBank/DDBJ whole genome shotgun (WGS) entry which is preliminary data.</text>
</comment>
<dbReference type="PROSITE" id="PS01196">
    <property type="entry name" value="PEPT_TRNA_HYDROL_2"/>
    <property type="match status" value="1"/>
</dbReference>
<feature type="site" description="Stabilizes the basic form of H active site to accept a proton" evidence="7">
    <location>
        <position position="97"/>
    </location>
</feature>
<dbReference type="HAMAP" id="MF_00083">
    <property type="entry name" value="Pept_tRNA_hydro_bact"/>
    <property type="match status" value="1"/>
</dbReference>
<dbReference type="InterPro" id="IPR001328">
    <property type="entry name" value="Pept_tRNA_hydro"/>
</dbReference>
<dbReference type="GO" id="GO:0005737">
    <property type="term" value="C:cytoplasm"/>
    <property type="evidence" value="ECO:0007669"/>
    <property type="project" value="UniProtKB-SubCell"/>
</dbReference>
<dbReference type="NCBIfam" id="TIGR00447">
    <property type="entry name" value="pth"/>
    <property type="match status" value="1"/>
</dbReference>
<evidence type="ECO:0000313" key="10">
    <source>
        <dbReference type="EMBL" id="NKF23621.1"/>
    </source>
</evidence>
<evidence type="ECO:0000256" key="8">
    <source>
        <dbReference type="RuleBase" id="RU000673"/>
    </source>
</evidence>
<dbReference type="Proteomes" id="UP000653472">
    <property type="component" value="Unassembled WGS sequence"/>
</dbReference>
<dbReference type="Pfam" id="PF01195">
    <property type="entry name" value="Pept_tRNA_hydro"/>
    <property type="match status" value="1"/>
</dbReference>
<proteinExistence type="inferred from homology"/>
<feature type="binding site" evidence="7">
    <location>
        <position position="19"/>
    </location>
    <ligand>
        <name>tRNA</name>
        <dbReference type="ChEBI" id="CHEBI:17843"/>
    </ligand>
</feature>
<dbReference type="Gene3D" id="3.40.50.1470">
    <property type="entry name" value="Peptidyl-tRNA hydrolase"/>
    <property type="match status" value="1"/>
</dbReference>
<reference evidence="10" key="1">
    <citation type="submission" date="2020-03" db="EMBL/GenBank/DDBJ databases">
        <title>Solimonas marina sp. nov., isolated from deep seawater of the Pacific Ocean.</title>
        <authorList>
            <person name="Liu X."/>
            <person name="Lai Q."/>
            <person name="Sun F."/>
            <person name="Gai Y."/>
            <person name="Li G."/>
            <person name="Shao Z."/>
        </authorList>
    </citation>
    <scope>NUCLEOTIDE SEQUENCE</scope>
    <source>
        <strain evidence="10">C16B3</strain>
    </source>
</reference>
<dbReference type="AlphaFoldDB" id="A0A969WA65"/>
<organism evidence="10 11">
    <name type="scientific">Solimonas marina</name>
    <dbReference type="NCBI Taxonomy" id="2714601"/>
    <lineage>
        <taxon>Bacteria</taxon>
        <taxon>Pseudomonadati</taxon>
        <taxon>Pseudomonadota</taxon>
        <taxon>Gammaproteobacteria</taxon>
        <taxon>Nevskiales</taxon>
        <taxon>Nevskiaceae</taxon>
        <taxon>Solimonas</taxon>
    </lineage>
</organism>
<dbReference type="InterPro" id="IPR036416">
    <property type="entry name" value="Pept_tRNA_hydro_sf"/>
</dbReference>
<evidence type="ECO:0000256" key="3">
    <source>
        <dbReference type="ARBA" id="ARBA00022801"/>
    </source>
</evidence>
<dbReference type="GO" id="GO:0006515">
    <property type="term" value="P:protein quality control for misfolded or incompletely synthesized proteins"/>
    <property type="evidence" value="ECO:0007669"/>
    <property type="project" value="UniProtKB-UniRule"/>
</dbReference>
<feature type="binding site" evidence="7">
    <location>
        <position position="72"/>
    </location>
    <ligand>
        <name>tRNA</name>
        <dbReference type="ChEBI" id="CHEBI:17843"/>
    </ligand>
</feature>
<accession>A0A969WA65</accession>
<feature type="binding site" evidence="7">
    <location>
        <position position="118"/>
    </location>
    <ligand>
        <name>tRNA</name>
        <dbReference type="ChEBI" id="CHEBI:17843"/>
    </ligand>
</feature>
<protein>
    <recommendedName>
        <fullName evidence="6 7">Peptidyl-tRNA hydrolase</fullName>
        <shortName evidence="7">Pth</shortName>
        <ecNumber evidence="1 7">3.1.1.29</ecNumber>
    </recommendedName>
</protein>
<comment type="function">
    <text evidence="7">Hydrolyzes ribosome-free peptidyl-tRNAs (with 1 or more amino acids incorporated), which drop off the ribosome during protein synthesis, or as a result of ribosome stalling.</text>
</comment>
<dbReference type="PANTHER" id="PTHR17224">
    <property type="entry name" value="PEPTIDYL-TRNA HYDROLASE"/>
    <property type="match status" value="1"/>
</dbReference>
<evidence type="ECO:0000256" key="9">
    <source>
        <dbReference type="RuleBase" id="RU004320"/>
    </source>
</evidence>
<dbReference type="InterPro" id="IPR018171">
    <property type="entry name" value="Pept_tRNA_hydro_CS"/>
</dbReference>
<dbReference type="FunFam" id="3.40.50.1470:FF:000001">
    <property type="entry name" value="Peptidyl-tRNA hydrolase"/>
    <property type="match status" value="1"/>
</dbReference>
<keyword evidence="11" id="KW-1185">Reference proteome</keyword>
<comment type="subcellular location">
    <subcellularLocation>
        <location evidence="7">Cytoplasm</location>
    </subcellularLocation>
</comment>
<keyword evidence="4 7" id="KW-0694">RNA-binding</keyword>
<comment type="catalytic activity">
    <reaction evidence="7 8">
        <text>an N-acyl-L-alpha-aminoacyl-tRNA + H2O = an N-acyl-L-amino acid + a tRNA + H(+)</text>
        <dbReference type="Rhea" id="RHEA:54448"/>
        <dbReference type="Rhea" id="RHEA-COMP:10123"/>
        <dbReference type="Rhea" id="RHEA-COMP:13883"/>
        <dbReference type="ChEBI" id="CHEBI:15377"/>
        <dbReference type="ChEBI" id="CHEBI:15378"/>
        <dbReference type="ChEBI" id="CHEBI:59874"/>
        <dbReference type="ChEBI" id="CHEBI:78442"/>
        <dbReference type="ChEBI" id="CHEBI:138191"/>
        <dbReference type="EC" id="3.1.1.29"/>
    </reaction>
</comment>
<evidence type="ECO:0000256" key="4">
    <source>
        <dbReference type="ARBA" id="ARBA00022884"/>
    </source>
</evidence>
<dbReference type="PROSITE" id="PS01195">
    <property type="entry name" value="PEPT_TRNA_HYDROL_1"/>
    <property type="match status" value="1"/>
</dbReference>
<dbReference type="EC" id="3.1.1.29" evidence="1 7"/>
<dbReference type="CDD" id="cd00462">
    <property type="entry name" value="PTH"/>
    <property type="match status" value="1"/>
</dbReference>
<feature type="active site" description="Proton acceptor" evidence="7">
    <location>
        <position position="24"/>
    </location>
</feature>
<evidence type="ECO:0000256" key="2">
    <source>
        <dbReference type="ARBA" id="ARBA00022555"/>
    </source>
</evidence>
<keyword evidence="3 7" id="KW-0378">Hydrolase</keyword>
<comment type="similarity">
    <text evidence="5 7 9">Belongs to the PTH family.</text>
</comment>
<dbReference type="RefSeq" id="WP_168148951.1">
    <property type="nucleotide sequence ID" value="NZ_JAAVXB010000009.1"/>
</dbReference>
<keyword evidence="7" id="KW-0963">Cytoplasm</keyword>
<gene>
    <name evidence="7 10" type="primary">pth</name>
    <name evidence="10" type="ORF">G7Y82_14985</name>
</gene>
<dbReference type="GO" id="GO:0004045">
    <property type="term" value="F:peptidyl-tRNA hydrolase activity"/>
    <property type="evidence" value="ECO:0007669"/>
    <property type="project" value="UniProtKB-UniRule"/>
</dbReference>
<dbReference type="SUPFAM" id="SSF53178">
    <property type="entry name" value="Peptidyl-tRNA hydrolase-like"/>
    <property type="match status" value="1"/>
</dbReference>
<feature type="site" description="Discriminates between blocked and unblocked aminoacyl-tRNA" evidence="7">
    <location>
        <position position="14"/>
    </location>
</feature>
<evidence type="ECO:0000313" key="11">
    <source>
        <dbReference type="Proteomes" id="UP000653472"/>
    </source>
</evidence>
<sequence>MPASELHAIVGLGNPGPEYARTRHNTGFWFVDGLAAGAGVPFRTESKFHGQLARISLGGQDVLLLKPSTFMNRSGQAVQALAQFYKLAPTSILIAHDELDLPAGTMRLKAGGGHGGHNGLRDIHKVLGESYLRLRIGIGHPGDKNLVLNYVLGRASKNDEQSILDAFDDAGAAIETWLSRGWERAVTQLHTAKS</sequence>
<feature type="binding site" evidence="7">
    <location>
        <position position="70"/>
    </location>
    <ligand>
        <name>tRNA</name>
        <dbReference type="ChEBI" id="CHEBI:17843"/>
    </ligand>
</feature>
<dbReference type="GO" id="GO:0000049">
    <property type="term" value="F:tRNA binding"/>
    <property type="evidence" value="ECO:0007669"/>
    <property type="project" value="UniProtKB-UniRule"/>
</dbReference>